<organism evidence="3 4">
    <name type="scientific">Phytopseudomonas seleniipraecipitans</name>
    <dbReference type="NCBI Taxonomy" id="640205"/>
    <lineage>
        <taxon>Bacteria</taxon>
        <taxon>Pseudomonadati</taxon>
        <taxon>Pseudomonadota</taxon>
        <taxon>Gammaproteobacteria</taxon>
        <taxon>Pseudomonadales</taxon>
        <taxon>Pseudomonadaceae</taxon>
        <taxon>Phytopseudomonas</taxon>
    </lineage>
</organism>
<dbReference type="Proteomes" id="UP000887421">
    <property type="component" value="Chromosome"/>
</dbReference>
<dbReference type="PROSITE" id="PS50878">
    <property type="entry name" value="RT_POL"/>
    <property type="match status" value="1"/>
</dbReference>
<feature type="domain" description="Reverse transcriptase" evidence="2">
    <location>
        <begin position="49"/>
        <end position="295"/>
    </location>
</feature>
<keyword evidence="4" id="KW-1185">Reference proteome</keyword>
<keyword evidence="3" id="KW-0548">Nucleotidyltransferase</keyword>
<dbReference type="InterPro" id="IPR051083">
    <property type="entry name" value="GrpII_Intron_Splice-Mob/Def"/>
</dbReference>
<dbReference type="Pfam" id="PF00078">
    <property type="entry name" value="RVT_1"/>
    <property type="match status" value="1"/>
</dbReference>
<dbReference type="PANTHER" id="PTHR34047">
    <property type="entry name" value="NUCLEAR INTRON MATURASE 1, MITOCHONDRIAL-RELATED"/>
    <property type="match status" value="1"/>
</dbReference>
<dbReference type="SUPFAM" id="SSF56672">
    <property type="entry name" value="DNA/RNA polymerases"/>
    <property type="match status" value="1"/>
</dbReference>
<dbReference type="PANTHER" id="PTHR34047:SF8">
    <property type="entry name" value="PROTEIN YKFC"/>
    <property type="match status" value="1"/>
</dbReference>
<evidence type="ECO:0000313" key="3">
    <source>
        <dbReference type="EMBL" id="UUD64506.1"/>
    </source>
</evidence>
<comment type="similarity">
    <text evidence="1">Belongs to the bacterial reverse transcriptase family.</text>
</comment>
<evidence type="ECO:0000259" key="2">
    <source>
        <dbReference type="PROSITE" id="PS50878"/>
    </source>
</evidence>
<proteinExistence type="inferred from homology"/>
<accession>A0ABY5J8W0</accession>
<dbReference type="InterPro" id="IPR000477">
    <property type="entry name" value="RT_dom"/>
</dbReference>
<sequence>MSRIYKDICSQRTLYGAWKKVRSSALFSSSDEIKREAEDFESRLPDALVDIQRALSKQTFMFLQQTGIAQKKSNGKSRPLVLAPIPNRIVQRALLDVLQRRVRFIKRVLGTPTSYGGIPEKRVAMAIADARKAMLAGARCHIRSDIPAFFTKINKDRAIELLRPHISCAATLRLFEQAIKTDLANIDELSRRGLDAIFPIGIEGVAQGSPLSPLLANIYLADFDQAMNSHGVTCLRYIDDFLLLGRSLSDVDKAFNRSLKELGKIGLDAYDPRTDKAKASRGTTDTGFDFLGCNVSPGLVQPSEATRKRFKIKLDAEFATASHALRYNAKHRDGDGKYSYSSALYRIDRIILGWGKAFTFCNSSQAMKALDDFVSKKLMALETEKNAILAKSDSEARRRVLGVRLLTDVASPAHTPA</sequence>
<evidence type="ECO:0000313" key="4">
    <source>
        <dbReference type="Proteomes" id="UP000887421"/>
    </source>
</evidence>
<protein>
    <submittedName>
        <fullName evidence="3">Reverse transcriptase/maturase family protein</fullName>
    </submittedName>
</protein>
<dbReference type="InterPro" id="IPR043502">
    <property type="entry name" value="DNA/RNA_pol_sf"/>
</dbReference>
<reference evidence="3" key="1">
    <citation type="submission" date="2021-05" db="EMBL/GenBank/DDBJ databases">
        <title>Complete genome sequence of Pseudomonas seleniipraecipitans strain D1-6.</title>
        <authorList>
            <person name="Lafi F."/>
            <person name="Eida A."/>
            <person name="Alam I."/>
            <person name="Hert H."/>
            <person name="Saad M."/>
        </authorList>
    </citation>
    <scope>NUCLEOTIDE SEQUENCE</scope>
    <source>
        <strain evidence="3">D1-6</strain>
    </source>
</reference>
<dbReference type="GO" id="GO:0003964">
    <property type="term" value="F:RNA-directed DNA polymerase activity"/>
    <property type="evidence" value="ECO:0007669"/>
    <property type="project" value="UniProtKB-KW"/>
</dbReference>
<keyword evidence="3" id="KW-0808">Transferase</keyword>
<keyword evidence="3" id="KW-0695">RNA-directed DNA polymerase</keyword>
<dbReference type="CDD" id="cd01651">
    <property type="entry name" value="RT_G2_intron"/>
    <property type="match status" value="1"/>
</dbReference>
<name>A0ABY5J8W0_9GAMM</name>
<gene>
    <name evidence="3" type="ORF">D16iCDA_02015</name>
</gene>
<dbReference type="EMBL" id="CP076114">
    <property type="protein sequence ID" value="UUD64506.1"/>
    <property type="molecule type" value="Genomic_DNA"/>
</dbReference>
<evidence type="ECO:0000256" key="1">
    <source>
        <dbReference type="ARBA" id="ARBA00034120"/>
    </source>
</evidence>